<organism evidence="2 3">
    <name type="scientific">Plakobranchus ocellatus</name>
    <dbReference type="NCBI Taxonomy" id="259542"/>
    <lineage>
        <taxon>Eukaryota</taxon>
        <taxon>Metazoa</taxon>
        <taxon>Spiralia</taxon>
        <taxon>Lophotrochozoa</taxon>
        <taxon>Mollusca</taxon>
        <taxon>Gastropoda</taxon>
        <taxon>Heterobranchia</taxon>
        <taxon>Euthyneura</taxon>
        <taxon>Panpulmonata</taxon>
        <taxon>Sacoglossa</taxon>
        <taxon>Placobranchoidea</taxon>
        <taxon>Plakobranchidae</taxon>
        <taxon>Plakobranchus</taxon>
    </lineage>
</organism>
<evidence type="ECO:0000313" key="3">
    <source>
        <dbReference type="Proteomes" id="UP000735302"/>
    </source>
</evidence>
<dbReference type="AlphaFoldDB" id="A0AAV4CWS4"/>
<name>A0AAV4CWS4_9GAST</name>
<evidence type="ECO:0000313" key="2">
    <source>
        <dbReference type="EMBL" id="GFO36367.1"/>
    </source>
</evidence>
<feature type="compositionally biased region" description="Basic and acidic residues" evidence="1">
    <location>
        <begin position="73"/>
        <end position="82"/>
    </location>
</feature>
<dbReference type="EMBL" id="BLXT01007055">
    <property type="protein sequence ID" value="GFO36367.1"/>
    <property type="molecule type" value="Genomic_DNA"/>
</dbReference>
<protein>
    <submittedName>
        <fullName evidence="2">Uncharacterized protein</fullName>
    </submittedName>
</protein>
<feature type="region of interest" description="Disordered" evidence="1">
    <location>
        <begin position="67"/>
        <end position="90"/>
    </location>
</feature>
<keyword evidence="3" id="KW-1185">Reference proteome</keyword>
<sequence length="107" mass="11946">MPRRSFVPRPLATPVLSPTVLKIPAGSVGGTVASESALRSARIVLSRVRIPLLAPYIVVGLLKTKTNQTKPENPCRGKERPTVPHRYRPSYNRKRWNCDIIRKPPTP</sequence>
<proteinExistence type="predicted"/>
<evidence type="ECO:0000256" key="1">
    <source>
        <dbReference type="SAM" id="MobiDB-lite"/>
    </source>
</evidence>
<accession>A0AAV4CWS4</accession>
<dbReference type="Proteomes" id="UP000735302">
    <property type="component" value="Unassembled WGS sequence"/>
</dbReference>
<gene>
    <name evidence="2" type="ORF">PoB_006287200</name>
</gene>
<reference evidence="2 3" key="1">
    <citation type="journal article" date="2021" name="Elife">
        <title>Chloroplast acquisition without the gene transfer in kleptoplastic sea slugs, Plakobranchus ocellatus.</title>
        <authorList>
            <person name="Maeda T."/>
            <person name="Takahashi S."/>
            <person name="Yoshida T."/>
            <person name="Shimamura S."/>
            <person name="Takaki Y."/>
            <person name="Nagai Y."/>
            <person name="Toyoda A."/>
            <person name="Suzuki Y."/>
            <person name="Arimoto A."/>
            <person name="Ishii H."/>
            <person name="Satoh N."/>
            <person name="Nishiyama T."/>
            <person name="Hasebe M."/>
            <person name="Maruyama T."/>
            <person name="Minagawa J."/>
            <person name="Obokata J."/>
            <person name="Shigenobu S."/>
        </authorList>
    </citation>
    <scope>NUCLEOTIDE SEQUENCE [LARGE SCALE GENOMIC DNA]</scope>
</reference>
<comment type="caution">
    <text evidence="2">The sequence shown here is derived from an EMBL/GenBank/DDBJ whole genome shotgun (WGS) entry which is preliminary data.</text>
</comment>